<feature type="compositionally biased region" description="Basic and acidic residues" evidence="1">
    <location>
        <begin position="287"/>
        <end position="302"/>
    </location>
</feature>
<name>A0AAD8YN57_9STRA</name>
<protein>
    <submittedName>
        <fullName evidence="2">Uncharacterized protein</fullName>
    </submittedName>
</protein>
<feature type="region of interest" description="Disordered" evidence="1">
    <location>
        <begin position="284"/>
        <end position="334"/>
    </location>
</feature>
<reference evidence="2" key="1">
    <citation type="submission" date="2023-06" db="EMBL/GenBank/DDBJ databases">
        <title>Survivors Of The Sea: Transcriptome response of Skeletonema marinoi to long-term dormancy.</title>
        <authorList>
            <person name="Pinder M.I.M."/>
            <person name="Kourtchenko O."/>
            <person name="Robertson E.K."/>
            <person name="Larsson T."/>
            <person name="Maumus F."/>
            <person name="Osuna-Cruz C.M."/>
            <person name="Vancaester E."/>
            <person name="Stenow R."/>
            <person name="Vandepoele K."/>
            <person name="Ploug H."/>
            <person name="Bruchert V."/>
            <person name="Godhe A."/>
            <person name="Topel M."/>
        </authorList>
    </citation>
    <scope>NUCLEOTIDE SEQUENCE</scope>
    <source>
        <strain evidence="2">R05AC</strain>
    </source>
</reference>
<proteinExistence type="predicted"/>
<feature type="compositionally biased region" description="Acidic residues" evidence="1">
    <location>
        <begin position="311"/>
        <end position="334"/>
    </location>
</feature>
<evidence type="ECO:0000313" key="2">
    <source>
        <dbReference type="EMBL" id="KAK1748186.1"/>
    </source>
</evidence>
<sequence>MRRRALPLPYTESSLSPTSQLVSHAAMTFFKSKLLGRRAACTDSKSPVACNDTNTNAEEPNAMEQFLNNASGAVSSAVASVFQEAVSMADDMHTIIIADIDEESVKEAHDEEQKPVQPVAAMLIRTIEVKGSPATATLTEPMQETMSCETREDESNACQPTSSRSRVEVKGNSSPATLTQLMTTPDLNEEQPTTTNTKKEVKRNSATLAKLRSKLHKKEKQPTTTNKEAEGSPATLAKLMTKLDKKEKQIVKLEQQINKTEHEVVETKKSIRALAAKFRGVLEGDDDNKVHDNQTRDDRTDCDQSQSECGLSDDDLGLSYDELTDDESEWDDEERDDAIDVALRYTRSQLSTVNKAASKAIFPLGV</sequence>
<feature type="region of interest" description="Disordered" evidence="1">
    <location>
        <begin position="148"/>
        <end position="232"/>
    </location>
</feature>
<feature type="compositionally biased region" description="Polar residues" evidence="1">
    <location>
        <begin position="171"/>
        <end position="196"/>
    </location>
</feature>
<evidence type="ECO:0000313" key="3">
    <source>
        <dbReference type="Proteomes" id="UP001224775"/>
    </source>
</evidence>
<evidence type="ECO:0000256" key="1">
    <source>
        <dbReference type="SAM" id="MobiDB-lite"/>
    </source>
</evidence>
<dbReference type="AlphaFoldDB" id="A0AAD8YN57"/>
<dbReference type="Proteomes" id="UP001224775">
    <property type="component" value="Unassembled WGS sequence"/>
</dbReference>
<organism evidence="2 3">
    <name type="scientific">Skeletonema marinoi</name>
    <dbReference type="NCBI Taxonomy" id="267567"/>
    <lineage>
        <taxon>Eukaryota</taxon>
        <taxon>Sar</taxon>
        <taxon>Stramenopiles</taxon>
        <taxon>Ochrophyta</taxon>
        <taxon>Bacillariophyta</taxon>
        <taxon>Coscinodiscophyceae</taxon>
        <taxon>Thalassiosirophycidae</taxon>
        <taxon>Thalassiosirales</taxon>
        <taxon>Skeletonemataceae</taxon>
        <taxon>Skeletonema</taxon>
        <taxon>Skeletonema marinoi-dohrnii complex</taxon>
    </lineage>
</organism>
<gene>
    <name evidence="2" type="ORF">QTG54_000125</name>
</gene>
<comment type="caution">
    <text evidence="2">The sequence shown here is derived from an EMBL/GenBank/DDBJ whole genome shotgun (WGS) entry which is preliminary data.</text>
</comment>
<accession>A0AAD8YN57</accession>
<keyword evidence="3" id="KW-1185">Reference proteome</keyword>
<dbReference type="EMBL" id="JATAAI010000001">
    <property type="protein sequence ID" value="KAK1748186.1"/>
    <property type="molecule type" value="Genomic_DNA"/>
</dbReference>